<comment type="subcellular location">
    <subcellularLocation>
        <location evidence="1">Plastid</location>
    </subcellularLocation>
</comment>
<dbReference type="Pfam" id="PF04755">
    <property type="entry name" value="PAP_fibrillin"/>
    <property type="match status" value="2"/>
</dbReference>
<evidence type="ECO:0000256" key="4">
    <source>
        <dbReference type="ARBA" id="ARBA00022946"/>
    </source>
</evidence>
<keyword evidence="4" id="KW-0809">Transit peptide</keyword>
<evidence type="ECO:0000256" key="2">
    <source>
        <dbReference type="ARBA" id="ARBA00005845"/>
    </source>
</evidence>
<accession>A0A4Y1RNL6</accession>
<gene>
    <name evidence="6" type="ORF">Prudu_016940</name>
</gene>
<feature type="domain" description="Plastid lipid-associated protein/fibrillin conserved" evidence="5">
    <location>
        <begin position="77"/>
        <end position="168"/>
    </location>
</feature>
<proteinExistence type="inferred from homology"/>
<dbReference type="InterPro" id="IPR006843">
    <property type="entry name" value="PAP/fibrillin_dom"/>
</dbReference>
<dbReference type="InterPro" id="IPR039633">
    <property type="entry name" value="PAP"/>
</dbReference>
<dbReference type="PANTHER" id="PTHR31906">
    <property type="entry name" value="PLASTID-LIPID-ASSOCIATED PROTEIN 4, CHLOROPLASTIC-RELATED"/>
    <property type="match status" value="1"/>
</dbReference>
<evidence type="ECO:0000259" key="5">
    <source>
        <dbReference type="Pfam" id="PF04755"/>
    </source>
</evidence>
<protein>
    <submittedName>
        <fullName evidence="6">Plastid-lipid associated protein / fibrillin family protein</fullName>
    </submittedName>
</protein>
<evidence type="ECO:0000256" key="1">
    <source>
        <dbReference type="ARBA" id="ARBA00004474"/>
    </source>
</evidence>
<name>A0A4Y1RNL6_PRUDU</name>
<dbReference type="AlphaFoldDB" id="A0A4Y1RNL6"/>
<comment type="similarity">
    <text evidence="2">Belongs to the PAP/fibrillin family.</text>
</comment>
<evidence type="ECO:0000256" key="3">
    <source>
        <dbReference type="ARBA" id="ARBA00022640"/>
    </source>
</evidence>
<feature type="domain" description="Plastid lipid-associated protein/fibrillin conserved" evidence="5">
    <location>
        <begin position="201"/>
        <end position="226"/>
    </location>
</feature>
<sequence>MGTMLAQPPIPAFHAIPPVLRNRPTNMAVAPYSFLSATHQWTQSTSFGQCPFGFRNTYTVRVAEQSSSLIGDETPTQIKTELYQALEGINRGIFGVPSAKKADIEALVKQLESQNPTPDPILNLEKMGGCWKLVYSTITILGSKRTKLGLRDFISLGDFLQNINVAERVDIKYDNSTITPVQLMNVFRKNYHLLLGIFNPEGWLEITYLDETMRIGRDDKGNIFILERSNENSLQASS</sequence>
<dbReference type="EMBL" id="AP019302">
    <property type="protein sequence ID" value="BBH05528.1"/>
    <property type="molecule type" value="Genomic_DNA"/>
</dbReference>
<reference evidence="6" key="1">
    <citation type="journal article" date="2019" name="Science">
        <title>Mutation of a bHLH transcription factor allowed almond domestication.</title>
        <authorList>
            <person name="Sanchez-Perez R."/>
            <person name="Pavan S."/>
            <person name="Mazzeo R."/>
            <person name="Moldovan C."/>
            <person name="Aiese Cigliano R."/>
            <person name="Del Cueto J."/>
            <person name="Ricciardi F."/>
            <person name="Lotti C."/>
            <person name="Ricciardi L."/>
            <person name="Dicenta F."/>
            <person name="Lopez-Marques R.L."/>
            <person name="Lindberg Moller B."/>
        </authorList>
    </citation>
    <scope>NUCLEOTIDE SEQUENCE</scope>
</reference>
<evidence type="ECO:0000313" key="6">
    <source>
        <dbReference type="EMBL" id="BBH05528.1"/>
    </source>
</evidence>
<keyword evidence="3" id="KW-0934">Plastid</keyword>
<dbReference type="GO" id="GO:0009536">
    <property type="term" value="C:plastid"/>
    <property type="evidence" value="ECO:0007669"/>
    <property type="project" value="UniProtKB-SubCell"/>
</dbReference>
<organism evidence="6">
    <name type="scientific">Prunus dulcis</name>
    <name type="common">Almond</name>
    <name type="synonym">Amygdalus dulcis</name>
    <dbReference type="NCBI Taxonomy" id="3755"/>
    <lineage>
        <taxon>Eukaryota</taxon>
        <taxon>Viridiplantae</taxon>
        <taxon>Streptophyta</taxon>
        <taxon>Embryophyta</taxon>
        <taxon>Tracheophyta</taxon>
        <taxon>Spermatophyta</taxon>
        <taxon>Magnoliopsida</taxon>
        <taxon>eudicotyledons</taxon>
        <taxon>Gunneridae</taxon>
        <taxon>Pentapetalae</taxon>
        <taxon>rosids</taxon>
        <taxon>fabids</taxon>
        <taxon>Rosales</taxon>
        <taxon>Rosaceae</taxon>
        <taxon>Amygdaloideae</taxon>
        <taxon>Amygdaleae</taxon>
        <taxon>Prunus</taxon>
    </lineage>
</organism>